<sequence>MIGVAYPNVEPHKEAVLDADLDTLLIALYVELDDRIIPASRPRRARRGPGRPPLVTDAELCCLAVAQVLLRYNDEHHWLRAAPGRVGHLFPRLLSQSEYNERLKNAADLFEAALRWLAGRTPGSAEPLRLMDATPIGCGQSKTTAQRSDLFGYAGYGYESAHSRWYWGTKLLLITTPDGTVTGFSLANPKLAGEREQTRQTLTRQPINRPEPGSIIVTDKGLSGADVEEFLDDLDLTLVRPARRDEKTPRPFPNWLRQRIEAIIWTLKNQLGLEHHNARVPAGLWTRVLQRLLALNAVIWHNWTIDAPVKRSLIAYDH</sequence>
<evidence type="ECO:0000313" key="4">
    <source>
        <dbReference type="EMBL" id="TDO37531.1"/>
    </source>
</evidence>
<evidence type="ECO:0000313" key="2">
    <source>
        <dbReference type="EMBL" id="TDO31041.1"/>
    </source>
</evidence>
<organism evidence="3 6">
    <name type="scientific">Paractinoplanes brasiliensis</name>
    <dbReference type="NCBI Taxonomy" id="52695"/>
    <lineage>
        <taxon>Bacteria</taxon>
        <taxon>Bacillati</taxon>
        <taxon>Actinomycetota</taxon>
        <taxon>Actinomycetes</taxon>
        <taxon>Micromonosporales</taxon>
        <taxon>Micromonosporaceae</taxon>
        <taxon>Paractinoplanes</taxon>
    </lineage>
</organism>
<proteinExistence type="predicted"/>
<evidence type="ECO:0000313" key="3">
    <source>
        <dbReference type="EMBL" id="TDO31042.1"/>
    </source>
</evidence>
<dbReference type="InterPro" id="IPR002559">
    <property type="entry name" value="Transposase_11"/>
</dbReference>
<dbReference type="Pfam" id="PF01609">
    <property type="entry name" value="DDE_Tnp_1"/>
    <property type="match status" value="1"/>
</dbReference>
<dbReference type="EMBL" id="SNWR01000002">
    <property type="protein sequence ID" value="TDO31041.1"/>
    <property type="molecule type" value="Genomic_DNA"/>
</dbReference>
<dbReference type="GO" id="GO:0004803">
    <property type="term" value="F:transposase activity"/>
    <property type="evidence" value="ECO:0007669"/>
    <property type="project" value="InterPro"/>
</dbReference>
<evidence type="ECO:0000259" key="1">
    <source>
        <dbReference type="Pfam" id="PF01609"/>
    </source>
</evidence>
<comment type="caution">
    <text evidence="3">The sequence shown here is derived from an EMBL/GenBank/DDBJ whole genome shotgun (WGS) entry which is preliminary data.</text>
</comment>
<dbReference type="EMBL" id="SNWR01000001">
    <property type="protein sequence ID" value="TDO41714.1"/>
    <property type="molecule type" value="Genomic_DNA"/>
</dbReference>
<gene>
    <name evidence="4" type="ORF">C8E87_1162</name>
    <name evidence="5" type="ORF">C8E87_5453</name>
    <name evidence="2" type="ORF">C8E87_6448</name>
    <name evidence="3" type="ORF">C8E87_6449</name>
</gene>
<dbReference type="GO" id="GO:0006313">
    <property type="term" value="P:DNA transposition"/>
    <property type="evidence" value="ECO:0007669"/>
    <property type="project" value="InterPro"/>
</dbReference>
<evidence type="ECO:0000313" key="5">
    <source>
        <dbReference type="EMBL" id="TDO41714.1"/>
    </source>
</evidence>
<reference evidence="3 6" key="1">
    <citation type="submission" date="2019-03" db="EMBL/GenBank/DDBJ databases">
        <title>Sequencing the genomes of 1000 actinobacteria strains.</title>
        <authorList>
            <person name="Klenk H.-P."/>
        </authorList>
    </citation>
    <scope>NUCLEOTIDE SEQUENCE [LARGE SCALE GENOMIC DNA]</scope>
    <source>
        <strain evidence="3 6">DSM 43805</strain>
    </source>
</reference>
<feature type="domain" description="Transposase IS4-like" evidence="1">
    <location>
        <begin position="126"/>
        <end position="296"/>
    </location>
</feature>
<dbReference type="NCBIfam" id="NF033520">
    <property type="entry name" value="transpos_IS982"/>
    <property type="match status" value="1"/>
</dbReference>
<dbReference type="EMBL" id="SNWR01000002">
    <property type="protein sequence ID" value="TDO31042.1"/>
    <property type="molecule type" value="Genomic_DNA"/>
</dbReference>
<dbReference type="Proteomes" id="UP000294901">
    <property type="component" value="Unassembled WGS sequence"/>
</dbReference>
<keyword evidence="6" id="KW-1185">Reference proteome</keyword>
<accession>A0A4R6J6H2</accession>
<protein>
    <submittedName>
        <fullName evidence="3">DDE family transposase</fullName>
    </submittedName>
</protein>
<dbReference type="AlphaFoldDB" id="A0A4R6J6H2"/>
<dbReference type="EMBL" id="SNWR01000001">
    <property type="protein sequence ID" value="TDO37531.1"/>
    <property type="molecule type" value="Genomic_DNA"/>
</dbReference>
<evidence type="ECO:0000313" key="6">
    <source>
        <dbReference type="Proteomes" id="UP000294901"/>
    </source>
</evidence>
<name>A0A4R6J6H2_9ACTN</name>
<dbReference type="GO" id="GO:0003677">
    <property type="term" value="F:DNA binding"/>
    <property type="evidence" value="ECO:0007669"/>
    <property type="project" value="InterPro"/>
</dbReference>